<evidence type="ECO:0008006" key="2">
    <source>
        <dbReference type="Google" id="ProtNLM"/>
    </source>
</evidence>
<organism evidence="1">
    <name type="scientific">Sphingomonas psychrotolerans</name>
    <dbReference type="NCBI Taxonomy" id="1327635"/>
    <lineage>
        <taxon>Bacteria</taxon>
        <taxon>Pseudomonadati</taxon>
        <taxon>Pseudomonadota</taxon>
        <taxon>Alphaproteobacteria</taxon>
        <taxon>Sphingomonadales</taxon>
        <taxon>Sphingomonadaceae</taxon>
        <taxon>Sphingomonas</taxon>
    </lineage>
</organism>
<evidence type="ECO:0000313" key="1">
    <source>
        <dbReference type="EMBL" id="MDT8760145.1"/>
    </source>
</evidence>
<dbReference type="EMBL" id="JALMLT010000004">
    <property type="protein sequence ID" value="MDT8760145.1"/>
    <property type="molecule type" value="Genomic_DNA"/>
</dbReference>
<name>A0ABU3N9S5_9SPHN</name>
<gene>
    <name evidence="1" type="ORF">MZO42_15700</name>
</gene>
<comment type="caution">
    <text evidence="1">The sequence shown here is derived from an EMBL/GenBank/DDBJ whole genome shotgun (WGS) entry which is preliminary data.</text>
</comment>
<proteinExistence type="predicted"/>
<protein>
    <recommendedName>
        <fullName evidence="2">HNH endonuclease</fullName>
    </recommendedName>
</protein>
<accession>A0ABU3N9S5</accession>
<reference evidence="1" key="1">
    <citation type="submission" date="2022-04" db="EMBL/GenBank/DDBJ databases">
        <title>Tomato heritable bacteria conferring resistance against bacterial wilt.</title>
        <authorList>
            <person name="Yin J."/>
        </authorList>
    </citation>
    <scope>NUCLEOTIDE SEQUENCE</scope>
    <source>
        <strain evidence="1">Cra20</strain>
    </source>
</reference>
<sequence length="62" mass="7062">MINANMFELPVTGQNRRAAKSWAKDELAHFEICPMCSQAVDRRNIFAVMHHLPVGHQPLPVH</sequence>